<keyword evidence="10" id="KW-1185">Reference proteome</keyword>
<reference evidence="9 10" key="1">
    <citation type="submission" date="2009-10" db="EMBL/GenBank/DDBJ databases">
        <title>Complete sequence of chromosome of Ammonifex degensii KC4.</title>
        <authorList>
            <consortium name="US DOE Joint Genome Institute"/>
            <person name="Kerfeld C."/>
            <person name="Goodner B."/>
            <person name="Huber H."/>
            <person name="Stetter K."/>
            <person name="Lucas S."/>
            <person name="Copeland A."/>
            <person name="Lapidus A."/>
            <person name="Glavina del Rio T."/>
            <person name="Dalin E."/>
            <person name="Tice H."/>
            <person name="Bruce D."/>
            <person name="Goodwin L."/>
            <person name="Pitluck S."/>
            <person name="Saunders E."/>
            <person name="Brettin T."/>
            <person name="Detter J.C."/>
            <person name="Han C."/>
            <person name="Larimer F."/>
            <person name="Land M."/>
            <person name="Hauser L."/>
            <person name="Kyrpides N."/>
            <person name="Ovchinnikova G."/>
            <person name="Richardson P."/>
        </authorList>
    </citation>
    <scope>NUCLEOTIDE SEQUENCE [LARGE SCALE GENOMIC DNA]</scope>
    <source>
        <strain evidence="10">DSM 10501 / KC4</strain>
    </source>
</reference>
<sequence length="142" mass="15758">MDNCFRLEILSRPENVGLARVAVSAFAAQLDPTVEELEEVKGAVSEAVSNAIVHGYQGRPDGVVVVEAFLNGDTLEVHVEDRGKGIEDVARAMEPEYTTDPQRLGLGFNFMRFWMDEVEVESRPGEGTRVIMRKKFRSTSKG</sequence>
<dbReference type="STRING" id="429009.Adeg_0862"/>
<keyword evidence="6 7" id="KW-0749">Sporulation</keyword>
<dbReference type="InterPro" id="IPR003594">
    <property type="entry name" value="HATPase_dom"/>
</dbReference>
<dbReference type="GO" id="GO:0042174">
    <property type="term" value="P:negative regulation of sporulation resulting in formation of a cellular spore"/>
    <property type="evidence" value="ECO:0007669"/>
    <property type="project" value="InterPro"/>
</dbReference>
<dbReference type="GO" id="GO:0016989">
    <property type="term" value="F:sigma factor antagonist activity"/>
    <property type="evidence" value="ECO:0007669"/>
    <property type="project" value="InterPro"/>
</dbReference>
<keyword evidence="1 7" id="KW-0723">Serine/threonine-protein kinase</keyword>
<evidence type="ECO:0000256" key="3">
    <source>
        <dbReference type="ARBA" id="ARBA00022741"/>
    </source>
</evidence>
<dbReference type="EC" id="2.7.11.1" evidence="7"/>
<dbReference type="EMBL" id="CP001785">
    <property type="protein sequence ID" value="ACX52002.1"/>
    <property type="molecule type" value="Genomic_DNA"/>
</dbReference>
<dbReference type="Proteomes" id="UP000002620">
    <property type="component" value="Chromosome"/>
</dbReference>
<dbReference type="InterPro" id="IPR050267">
    <property type="entry name" value="Anti-sigma-factor_SerPK"/>
</dbReference>
<proteinExistence type="inferred from homology"/>
<dbReference type="KEGG" id="adg:Adeg_0862"/>
<dbReference type="InterPro" id="IPR010194">
    <property type="entry name" value="Anti-sigma_F"/>
</dbReference>
<dbReference type="Gene3D" id="3.30.565.10">
    <property type="entry name" value="Histidine kinase-like ATPase, C-terminal domain"/>
    <property type="match status" value="1"/>
</dbReference>
<comment type="function">
    <text evidence="7">Binds to sigma F and blocks its ability to form an RNA polymerase holoenzyme (E-sigma F). Phosphorylates SpoIIAA on a serine residue. This phosphorylation may enable SpoIIAA to act as an anti-anti-sigma factor that counteracts SpoIIAB and thus releases sigma F from inhibition.</text>
</comment>
<dbReference type="GO" id="GO:0030435">
    <property type="term" value="P:sporulation resulting in formation of a cellular spore"/>
    <property type="evidence" value="ECO:0007669"/>
    <property type="project" value="UniProtKB-KW"/>
</dbReference>
<dbReference type="PANTHER" id="PTHR35526">
    <property type="entry name" value="ANTI-SIGMA-F FACTOR RSBW-RELATED"/>
    <property type="match status" value="1"/>
</dbReference>
<dbReference type="GO" id="GO:0030436">
    <property type="term" value="P:asexual sporulation"/>
    <property type="evidence" value="ECO:0007669"/>
    <property type="project" value="UniProtKB-UniRule"/>
</dbReference>
<protein>
    <recommendedName>
        <fullName evidence="7">Anti-sigma F factor</fullName>
        <ecNumber evidence="7">2.7.11.1</ecNumber>
    </recommendedName>
    <alternativeName>
        <fullName evidence="7">Stage II sporulation protein AB</fullName>
    </alternativeName>
</protein>
<dbReference type="GO" id="GO:0005524">
    <property type="term" value="F:ATP binding"/>
    <property type="evidence" value="ECO:0007669"/>
    <property type="project" value="UniProtKB-KW"/>
</dbReference>
<dbReference type="PANTHER" id="PTHR35526:SF3">
    <property type="entry name" value="ANTI-SIGMA-F FACTOR RSBW"/>
    <property type="match status" value="1"/>
</dbReference>
<comment type="similarity">
    <text evidence="7">Belongs to the anti-sigma-factor family.</text>
</comment>
<evidence type="ECO:0000256" key="4">
    <source>
        <dbReference type="ARBA" id="ARBA00022777"/>
    </source>
</evidence>
<evidence type="ECO:0000256" key="2">
    <source>
        <dbReference type="ARBA" id="ARBA00022679"/>
    </source>
</evidence>
<dbReference type="HOGENOM" id="CLU_090336_11_0_9"/>
<dbReference type="NCBIfam" id="TIGR01925">
    <property type="entry name" value="spIIAB"/>
    <property type="match status" value="1"/>
</dbReference>
<evidence type="ECO:0000256" key="5">
    <source>
        <dbReference type="ARBA" id="ARBA00022840"/>
    </source>
</evidence>
<keyword evidence="4 7" id="KW-0418">Kinase</keyword>
<dbReference type="eggNOG" id="COG2172">
    <property type="taxonomic scope" value="Bacteria"/>
</dbReference>
<dbReference type="RefSeq" id="WP_015738879.1">
    <property type="nucleotide sequence ID" value="NC_013385.1"/>
</dbReference>
<evidence type="ECO:0000256" key="7">
    <source>
        <dbReference type="HAMAP-Rule" id="MF_00637"/>
    </source>
</evidence>
<evidence type="ECO:0000313" key="9">
    <source>
        <dbReference type="EMBL" id="ACX52002.1"/>
    </source>
</evidence>
<dbReference type="GO" id="GO:0004674">
    <property type="term" value="F:protein serine/threonine kinase activity"/>
    <property type="evidence" value="ECO:0007669"/>
    <property type="project" value="UniProtKB-KW"/>
</dbReference>
<evidence type="ECO:0000256" key="1">
    <source>
        <dbReference type="ARBA" id="ARBA00022527"/>
    </source>
</evidence>
<accession>C9RCM5</accession>
<keyword evidence="3 7" id="KW-0547">Nucleotide-binding</keyword>
<name>C9RCM5_AMMDK</name>
<organism evidence="9 10">
    <name type="scientific">Ammonifex degensii (strain DSM 10501 / KC4)</name>
    <dbReference type="NCBI Taxonomy" id="429009"/>
    <lineage>
        <taxon>Bacteria</taxon>
        <taxon>Bacillati</taxon>
        <taxon>Bacillota</taxon>
        <taxon>Clostridia</taxon>
        <taxon>Thermoanaerobacterales</taxon>
        <taxon>Thermoanaerobacteraceae</taxon>
        <taxon>Ammonifex</taxon>
    </lineage>
</organism>
<dbReference type="HAMAP" id="MF_00637">
    <property type="entry name" value="Anti_sigma_F"/>
    <property type="match status" value="1"/>
</dbReference>
<dbReference type="InterPro" id="IPR036890">
    <property type="entry name" value="HATPase_C_sf"/>
</dbReference>
<dbReference type="SMART" id="SM00387">
    <property type="entry name" value="HATPase_c"/>
    <property type="match status" value="1"/>
</dbReference>
<evidence type="ECO:0000313" key="10">
    <source>
        <dbReference type="Proteomes" id="UP000002620"/>
    </source>
</evidence>
<evidence type="ECO:0000259" key="8">
    <source>
        <dbReference type="SMART" id="SM00387"/>
    </source>
</evidence>
<dbReference type="AlphaFoldDB" id="C9RCM5"/>
<comment type="catalytic activity">
    <reaction evidence="7">
        <text>L-threonyl-[protein] + ATP = O-phospho-L-threonyl-[protein] + ADP + H(+)</text>
        <dbReference type="Rhea" id="RHEA:46608"/>
        <dbReference type="Rhea" id="RHEA-COMP:11060"/>
        <dbReference type="Rhea" id="RHEA-COMP:11605"/>
        <dbReference type="ChEBI" id="CHEBI:15378"/>
        <dbReference type="ChEBI" id="CHEBI:30013"/>
        <dbReference type="ChEBI" id="CHEBI:30616"/>
        <dbReference type="ChEBI" id="CHEBI:61977"/>
        <dbReference type="ChEBI" id="CHEBI:456216"/>
        <dbReference type="EC" id="2.7.11.1"/>
    </reaction>
</comment>
<dbReference type="OrthoDB" id="9768808at2"/>
<keyword evidence="2 7" id="KW-0808">Transferase</keyword>
<gene>
    <name evidence="7" type="primary">spoIIAB</name>
    <name evidence="9" type="ordered locus">Adeg_0862</name>
</gene>
<dbReference type="Pfam" id="PF13581">
    <property type="entry name" value="HATPase_c_2"/>
    <property type="match status" value="1"/>
</dbReference>
<dbReference type="GO" id="GO:0106310">
    <property type="term" value="F:protein serine kinase activity"/>
    <property type="evidence" value="ECO:0007669"/>
    <property type="project" value="RHEA"/>
</dbReference>
<feature type="domain" description="Histidine kinase/HSP90-like ATPase" evidence="8">
    <location>
        <begin position="35"/>
        <end position="138"/>
    </location>
</feature>
<evidence type="ECO:0000256" key="6">
    <source>
        <dbReference type="ARBA" id="ARBA00022969"/>
    </source>
</evidence>
<keyword evidence="5 7" id="KW-0067">ATP-binding</keyword>
<dbReference type="SUPFAM" id="SSF55874">
    <property type="entry name" value="ATPase domain of HSP90 chaperone/DNA topoisomerase II/histidine kinase"/>
    <property type="match status" value="1"/>
</dbReference>
<comment type="catalytic activity">
    <reaction evidence="7">
        <text>L-seryl-[protein] + ATP = O-phospho-L-seryl-[protein] + ADP + H(+)</text>
        <dbReference type="Rhea" id="RHEA:17989"/>
        <dbReference type="Rhea" id="RHEA-COMP:9863"/>
        <dbReference type="Rhea" id="RHEA-COMP:11604"/>
        <dbReference type="ChEBI" id="CHEBI:15378"/>
        <dbReference type="ChEBI" id="CHEBI:29999"/>
        <dbReference type="ChEBI" id="CHEBI:30616"/>
        <dbReference type="ChEBI" id="CHEBI:83421"/>
        <dbReference type="ChEBI" id="CHEBI:456216"/>
        <dbReference type="EC" id="2.7.11.1"/>
    </reaction>
</comment>